<dbReference type="EMBL" id="CABPRJ010001917">
    <property type="protein sequence ID" value="VVC41321.1"/>
    <property type="molecule type" value="Genomic_DNA"/>
</dbReference>
<gene>
    <name evidence="1" type="ORF">CINCED_3A022109</name>
</gene>
<sequence>QLLLFYHSEDPIQNLKFGYTFLSINTLKSYHYALEYFMSLISHEMFKTTDEFKTFKEWCTTAFGSDDEINRCQDNIKYLGFSLVKRSGLSSFVWLYLNYVERELFINARLRFIYSIKNPETFEDIDKQLKVLNQMFNDLDVYAKPYMKYLLECAEKYLENRYGLEKSLNYYCVVRIEGKRLYTRPVEA</sequence>
<keyword evidence="2" id="KW-1185">Reference proteome</keyword>
<proteinExistence type="predicted"/>
<reference evidence="1 2" key="1">
    <citation type="submission" date="2019-08" db="EMBL/GenBank/DDBJ databases">
        <authorList>
            <person name="Alioto T."/>
            <person name="Alioto T."/>
            <person name="Gomez Garrido J."/>
        </authorList>
    </citation>
    <scope>NUCLEOTIDE SEQUENCE [LARGE SCALE GENOMIC DNA]</scope>
</reference>
<evidence type="ECO:0000313" key="1">
    <source>
        <dbReference type="EMBL" id="VVC41321.1"/>
    </source>
</evidence>
<name>A0A5E4NC86_9HEMI</name>
<dbReference type="Proteomes" id="UP000325440">
    <property type="component" value="Unassembled WGS sequence"/>
</dbReference>
<dbReference type="AlphaFoldDB" id="A0A5E4NC86"/>
<evidence type="ECO:0000313" key="2">
    <source>
        <dbReference type="Proteomes" id="UP000325440"/>
    </source>
</evidence>
<protein>
    <submittedName>
        <fullName evidence="1">Uncharacterized protein</fullName>
    </submittedName>
</protein>
<accession>A0A5E4NC86</accession>
<feature type="non-terminal residue" evidence="1">
    <location>
        <position position="1"/>
    </location>
</feature>
<organism evidence="1 2">
    <name type="scientific">Cinara cedri</name>
    <dbReference type="NCBI Taxonomy" id="506608"/>
    <lineage>
        <taxon>Eukaryota</taxon>
        <taxon>Metazoa</taxon>
        <taxon>Ecdysozoa</taxon>
        <taxon>Arthropoda</taxon>
        <taxon>Hexapoda</taxon>
        <taxon>Insecta</taxon>
        <taxon>Pterygota</taxon>
        <taxon>Neoptera</taxon>
        <taxon>Paraneoptera</taxon>
        <taxon>Hemiptera</taxon>
        <taxon>Sternorrhyncha</taxon>
        <taxon>Aphidomorpha</taxon>
        <taxon>Aphidoidea</taxon>
        <taxon>Aphididae</taxon>
        <taxon>Lachninae</taxon>
        <taxon>Cinara</taxon>
    </lineage>
</organism>